<feature type="compositionally biased region" description="Basic residues" evidence="4">
    <location>
        <begin position="271"/>
        <end position="282"/>
    </location>
</feature>
<evidence type="ECO:0000259" key="5">
    <source>
        <dbReference type="PROSITE" id="PS50102"/>
    </source>
</evidence>
<keyword evidence="8" id="KW-1185">Reference proteome</keyword>
<feature type="region of interest" description="Disordered" evidence="4">
    <location>
        <begin position="822"/>
        <end position="841"/>
    </location>
</feature>
<comment type="subcellular location">
    <subcellularLocation>
        <location evidence="3">Nucleus</location>
    </subcellularLocation>
</comment>
<feature type="domain" description="RRM" evidence="5">
    <location>
        <begin position="742"/>
        <end position="812"/>
    </location>
</feature>
<feature type="region of interest" description="Disordered" evidence="4">
    <location>
        <begin position="368"/>
        <end position="390"/>
    </location>
</feature>
<gene>
    <name evidence="7" type="ORF">IV203_038286</name>
</gene>
<evidence type="ECO:0000313" key="7">
    <source>
        <dbReference type="EMBL" id="KAG7365083.1"/>
    </source>
</evidence>
<keyword evidence="1 2" id="KW-0694">RNA-binding</keyword>
<dbReference type="PROSITE" id="PS50102">
    <property type="entry name" value="RRM"/>
    <property type="match status" value="2"/>
</dbReference>
<dbReference type="PANTHER" id="PTHR23189">
    <property type="entry name" value="RNA RECOGNITION MOTIF-CONTAINING"/>
    <property type="match status" value="1"/>
</dbReference>
<protein>
    <submittedName>
        <fullName evidence="7">RNA recognition motif containing protein</fullName>
    </submittedName>
</protein>
<evidence type="ECO:0000256" key="4">
    <source>
        <dbReference type="SAM" id="MobiDB-lite"/>
    </source>
</evidence>
<dbReference type="Proteomes" id="UP000693970">
    <property type="component" value="Unassembled WGS sequence"/>
</dbReference>
<feature type="region of interest" description="Disordered" evidence="4">
    <location>
        <begin position="188"/>
        <end position="322"/>
    </location>
</feature>
<dbReference type="GO" id="GO:0005634">
    <property type="term" value="C:nucleus"/>
    <property type="evidence" value="ECO:0007669"/>
    <property type="project" value="UniProtKB-SubCell"/>
</dbReference>
<feature type="compositionally biased region" description="Basic and acidic residues" evidence="4">
    <location>
        <begin position="193"/>
        <end position="202"/>
    </location>
</feature>
<feature type="compositionally biased region" description="Polar residues" evidence="4">
    <location>
        <begin position="245"/>
        <end position="264"/>
    </location>
</feature>
<feature type="domain" description="RRM" evidence="5">
    <location>
        <begin position="584"/>
        <end position="654"/>
    </location>
</feature>
<comment type="caution">
    <text evidence="7">The sequence shown here is derived from an EMBL/GenBank/DDBJ whole genome shotgun (WGS) entry which is preliminary data.</text>
</comment>
<proteinExistence type="predicted"/>
<keyword evidence="3" id="KW-0539">Nucleus</keyword>
<reference evidence="7" key="1">
    <citation type="journal article" date="2021" name="Sci. Rep.">
        <title>Diploid genomic architecture of Nitzschia inconspicua, an elite biomass production diatom.</title>
        <authorList>
            <person name="Oliver A."/>
            <person name="Podell S."/>
            <person name="Pinowska A."/>
            <person name="Traller J.C."/>
            <person name="Smith S.R."/>
            <person name="McClure R."/>
            <person name="Beliaev A."/>
            <person name="Bohutskyi P."/>
            <person name="Hill E.A."/>
            <person name="Rabines A."/>
            <person name="Zheng H."/>
            <person name="Allen L.Z."/>
            <person name="Kuo A."/>
            <person name="Grigoriev I.V."/>
            <person name="Allen A.E."/>
            <person name="Hazlebeck D."/>
            <person name="Allen E.E."/>
        </authorList>
    </citation>
    <scope>NUCLEOTIDE SEQUENCE</scope>
    <source>
        <strain evidence="7">Hildebrandi</strain>
    </source>
</reference>
<dbReference type="OrthoDB" id="46684at2759"/>
<feature type="compositionally biased region" description="Basic residues" evidence="4">
    <location>
        <begin position="832"/>
        <end position="841"/>
    </location>
</feature>
<reference evidence="7" key="2">
    <citation type="submission" date="2021-04" db="EMBL/GenBank/DDBJ databases">
        <authorList>
            <person name="Podell S."/>
        </authorList>
    </citation>
    <scope>NUCLEOTIDE SEQUENCE</scope>
    <source>
        <strain evidence="7">Hildebrandi</strain>
    </source>
</reference>
<dbReference type="Pfam" id="PF00076">
    <property type="entry name" value="RRM_1"/>
    <property type="match status" value="1"/>
</dbReference>
<accession>A0A9K3PZ49</accession>
<evidence type="ECO:0000259" key="6">
    <source>
        <dbReference type="PROSITE" id="PS51319"/>
    </source>
</evidence>
<dbReference type="PROSITE" id="PS51319">
    <property type="entry name" value="TFIIS_N"/>
    <property type="match status" value="1"/>
</dbReference>
<sequence>MSVIERVRASGKYPPSLLQSSVNGDDDFEAALMKILDANELCLSTGPAVAEDFKSVLQMASGLDCVAGEDVANKKAILVSRRCLILALVGSTPVDSSSLGTILQSGYLSSVRTWMDEILSGSVGGVDLLLHLLTNIAQLPVTKSIVKESGMGKAIGSVEKNRICSGTLNELPIKERVSTIKDAWNQSVKARKEKPSAREFLDNRGPLKRAPENLAPVSAPIAKKTKVEDSKKPSSLSTLMKKMVPTNQPPSKSLAEQTKTSGVTDGSKKAPAQKKQKKRVKWKDHFGGNLTAAKILEDTETSEPEESGAAASVSWSDRRKRDRLREKELLAKAKKAKLTDDDDLSMATDVPVQSNIQPTISWHSPIHLPERTDAPPPHDNSRERVTQTTRMASVTPASYASEYSIPSNPSPLSDVEQALDMTSQSSTVTQTIPFFVPPAQVPVPQAAPQAPQVSAGLGGSLFSPPQSHLPNGAASAELVQSLGLPMFLVGQNVEALQTLAKTPSLLNTFVDNHGMYDQVRLISLVQTLSQGVTGNQQPPISSIDHSTFGTYNLTVNSTAGTYGPASTPSGVGGGYRGAQNNGEGNLHLSGYGPSTTQSEIIALFSPYVIVDEVVMKTTFCFVNTSDPVGAARAREALNGALLGGQPVRINSAQRKNREVSAGTELYSKAAPLAAGSYYGGHHPSVTTAGFNAAPASAAVSAGFGNPPPPPLSIPGQTLQAVTANHHGDFSNVRDDRGNPATKNLFVAGYGQGTNETLLRQVFSPHCEIVGIIVKGTFSFINTADKVQAITAREVLSGTLLNGGVLRINFAKESGRLGTSFDLTYGNKAQQPRSHHYGPRGY</sequence>
<evidence type="ECO:0000313" key="8">
    <source>
        <dbReference type="Proteomes" id="UP000693970"/>
    </source>
</evidence>
<evidence type="ECO:0000256" key="3">
    <source>
        <dbReference type="PROSITE-ProRule" id="PRU00649"/>
    </source>
</evidence>
<dbReference type="InterPro" id="IPR017923">
    <property type="entry name" value="TFIIS_N"/>
</dbReference>
<evidence type="ECO:0000256" key="1">
    <source>
        <dbReference type="ARBA" id="ARBA00022884"/>
    </source>
</evidence>
<dbReference type="AlphaFoldDB" id="A0A9K3PZ49"/>
<dbReference type="EMBL" id="JAGRRH010000009">
    <property type="protein sequence ID" value="KAG7365083.1"/>
    <property type="molecule type" value="Genomic_DNA"/>
</dbReference>
<dbReference type="InterPro" id="IPR000504">
    <property type="entry name" value="RRM_dom"/>
</dbReference>
<organism evidence="7 8">
    <name type="scientific">Nitzschia inconspicua</name>
    <dbReference type="NCBI Taxonomy" id="303405"/>
    <lineage>
        <taxon>Eukaryota</taxon>
        <taxon>Sar</taxon>
        <taxon>Stramenopiles</taxon>
        <taxon>Ochrophyta</taxon>
        <taxon>Bacillariophyta</taxon>
        <taxon>Bacillariophyceae</taxon>
        <taxon>Bacillariophycidae</taxon>
        <taxon>Bacillariales</taxon>
        <taxon>Bacillariaceae</taxon>
        <taxon>Nitzschia</taxon>
    </lineage>
</organism>
<dbReference type="SMART" id="SM00360">
    <property type="entry name" value="RRM"/>
    <property type="match status" value="2"/>
</dbReference>
<evidence type="ECO:0000256" key="2">
    <source>
        <dbReference type="PROSITE-ProRule" id="PRU00176"/>
    </source>
</evidence>
<dbReference type="GO" id="GO:0003723">
    <property type="term" value="F:RNA binding"/>
    <property type="evidence" value="ECO:0007669"/>
    <property type="project" value="UniProtKB-UniRule"/>
</dbReference>
<name>A0A9K3PZ49_9STRA</name>
<feature type="domain" description="TFIIS N-terminal" evidence="6">
    <location>
        <begin position="109"/>
        <end position="191"/>
    </location>
</feature>